<dbReference type="GO" id="GO:0008511">
    <property type="term" value="F:sodium:potassium:chloride symporter activity"/>
    <property type="evidence" value="ECO:0007669"/>
    <property type="project" value="TreeGrafter"/>
</dbReference>
<evidence type="ECO:0000313" key="8">
    <source>
        <dbReference type="EMBL" id="KAB7494130.1"/>
    </source>
</evidence>
<dbReference type="InterPro" id="IPR004842">
    <property type="entry name" value="SLC12A_fam"/>
</dbReference>
<proteinExistence type="predicted"/>
<dbReference type="PANTHER" id="PTHR11827">
    <property type="entry name" value="SOLUTE CARRIER FAMILY 12, CATION COTRANSPORTERS"/>
    <property type="match status" value="1"/>
</dbReference>
<keyword evidence="3 6" id="KW-1133">Transmembrane helix</keyword>
<dbReference type="PANTHER" id="PTHR11827:SF103">
    <property type="entry name" value="SODIUM CHLORIDE COTRANSPORTER 69, ISOFORM E"/>
    <property type="match status" value="1"/>
</dbReference>
<dbReference type="Proteomes" id="UP000326759">
    <property type="component" value="Unassembled WGS sequence"/>
</dbReference>
<dbReference type="OrthoDB" id="2020542at2759"/>
<feature type="transmembrane region" description="Helical" evidence="6">
    <location>
        <begin position="248"/>
        <end position="265"/>
    </location>
</feature>
<evidence type="ECO:0000256" key="1">
    <source>
        <dbReference type="ARBA" id="ARBA00004141"/>
    </source>
</evidence>
<dbReference type="GO" id="GO:0006884">
    <property type="term" value="P:cell volume homeostasis"/>
    <property type="evidence" value="ECO:0007669"/>
    <property type="project" value="TreeGrafter"/>
</dbReference>
<feature type="region of interest" description="Disordered" evidence="5">
    <location>
        <begin position="1"/>
        <end position="44"/>
    </location>
</feature>
<keyword evidence="9" id="KW-1185">Reference proteome</keyword>
<dbReference type="EMBL" id="SEYY01024424">
    <property type="protein sequence ID" value="KAB7494130.1"/>
    <property type="molecule type" value="Genomic_DNA"/>
</dbReference>
<feature type="transmembrane region" description="Helical" evidence="6">
    <location>
        <begin position="285"/>
        <end position="307"/>
    </location>
</feature>
<dbReference type="AlphaFoldDB" id="A0A5N5SKA8"/>
<feature type="non-terminal residue" evidence="8">
    <location>
        <position position="423"/>
    </location>
</feature>
<evidence type="ECO:0000256" key="5">
    <source>
        <dbReference type="SAM" id="MobiDB-lite"/>
    </source>
</evidence>
<feature type="transmembrane region" description="Helical" evidence="6">
    <location>
        <begin position="196"/>
        <end position="215"/>
    </location>
</feature>
<dbReference type="GO" id="GO:0055078">
    <property type="term" value="P:sodium ion homeostasis"/>
    <property type="evidence" value="ECO:0007669"/>
    <property type="project" value="TreeGrafter"/>
</dbReference>
<dbReference type="Pfam" id="PF00324">
    <property type="entry name" value="AA_permease"/>
    <property type="match status" value="1"/>
</dbReference>
<dbReference type="Gene3D" id="1.20.1740.10">
    <property type="entry name" value="Amino acid/polyamine transporter I"/>
    <property type="match status" value="1"/>
</dbReference>
<dbReference type="GO" id="GO:0055064">
    <property type="term" value="P:chloride ion homeostasis"/>
    <property type="evidence" value="ECO:0007669"/>
    <property type="project" value="TreeGrafter"/>
</dbReference>
<protein>
    <submittedName>
        <fullName evidence="8">Solute carrier family 12 member 1</fullName>
    </submittedName>
</protein>
<dbReference type="GO" id="GO:1990573">
    <property type="term" value="P:potassium ion import across plasma membrane"/>
    <property type="evidence" value="ECO:0007669"/>
    <property type="project" value="TreeGrafter"/>
</dbReference>
<evidence type="ECO:0000256" key="3">
    <source>
        <dbReference type="ARBA" id="ARBA00022989"/>
    </source>
</evidence>
<evidence type="ECO:0000256" key="2">
    <source>
        <dbReference type="ARBA" id="ARBA00022692"/>
    </source>
</evidence>
<keyword evidence="4 6" id="KW-0472">Membrane</keyword>
<evidence type="ECO:0000256" key="4">
    <source>
        <dbReference type="ARBA" id="ARBA00023136"/>
    </source>
</evidence>
<dbReference type="GO" id="GO:0016020">
    <property type="term" value="C:membrane"/>
    <property type="evidence" value="ECO:0007669"/>
    <property type="project" value="UniProtKB-SubCell"/>
</dbReference>
<comment type="caution">
    <text evidence="8">The sequence shown here is derived from an EMBL/GenBank/DDBJ whole genome shotgun (WGS) entry which is preliminary data.</text>
</comment>
<comment type="subcellular location">
    <subcellularLocation>
        <location evidence="1">Membrane</location>
        <topology evidence="1">Multi-pass membrane protein</topology>
    </subcellularLocation>
</comment>
<evidence type="ECO:0000259" key="7">
    <source>
        <dbReference type="Pfam" id="PF00324"/>
    </source>
</evidence>
<reference evidence="8 9" key="1">
    <citation type="journal article" date="2019" name="PLoS Biol.">
        <title>Sex chromosomes control vertical transmission of feminizing Wolbachia symbionts in an isopod.</title>
        <authorList>
            <person name="Becking T."/>
            <person name="Chebbi M.A."/>
            <person name="Giraud I."/>
            <person name="Moumen B."/>
            <person name="Laverre T."/>
            <person name="Caubet Y."/>
            <person name="Peccoud J."/>
            <person name="Gilbert C."/>
            <person name="Cordaux R."/>
        </authorList>
    </citation>
    <scope>NUCLEOTIDE SEQUENCE [LARGE SCALE GENOMIC DNA]</scope>
    <source>
        <strain evidence="8">ANa2</strain>
        <tissue evidence="8">Whole body excluding digestive tract and cuticle</tissue>
    </source>
</reference>
<gene>
    <name evidence="8" type="ORF">Anas_12045</name>
</gene>
<evidence type="ECO:0000313" key="9">
    <source>
        <dbReference type="Proteomes" id="UP000326759"/>
    </source>
</evidence>
<keyword evidence="2 6" id="KW-0812">Transmembrane</keyword>
<feature type="domain" description="Amino acid permease/ SLC12A" evidence="7">
    <location>
        <begin position="130"/>
        <end position="422"/>
    </location>
</feature>
<feature type="transmembrane region" description="Helical" evidence="6">
    <location>
        <begin position="171"/>
        <end position="190"/>
    </location>
</feature>
<accession>A0A5N5SKA8</accession>
<sequence>MSARPRESSVSSAAAKARRKSSAKSVFGNVLSNPSGGGEGNTSRRGSYFTFYQKSLRHYLTREQLPREENYRDIHSIVGGHGRPSLHELHNDTVPQKSLQINACYIHMGSYAFLEVVMGCWRSRNHIWSFDHFTGNSFNNNNSHIYDMFKEYFNITEIIPGAGGGLNDVRILGTLLLLFVLFLGIVGLDWVARVEIGLLLLLIASQLDFIVGVCLGPTNDDQRAKGFVGFNGDVYLAKTPKPITGEQNFFTVFGVFFSAVTGIFAGANFSGDLKDPGEAIPKGTLLAILVTCFGYAVYPIFMGAAVVRDALGNVTLYKQYSNLSVYDNPCFNRSSCPNGNCPYGLQNSFQVMELVSSWGPLIFAGTYAATLSSAISCLTGAPRILQALGKDRLYPYMHFFEVGWGSNNDPVRGYVLVFLISFA</sequence>
<name>A0A5N5SKA8_9CRUS</name>
<dbReference type="InterPro" id="IPR004841">
    <property type="entry name" value="AA-permease/SLC12A_dom"/>
</dbReference>
<evidence type="ECO:0000256" key="6">
    <source>
        <dbReference type="SAM" id="Phobius"/>
    </source>
</evidence>
<dbReference type="GO" id="GO:0055075">
    <property type="term" value="P:potassium ion homeostasis"/>
    <property type="evidence" value="ECO:0007669"/>
    <property type="project" value="TreeGrafter"/>
</dbReference>
<organism evidence="8 9">
    <name type="scientific">Armadillidium nasatum</name>
    <dbReference type="NCBI Taxonomy" id="96803"/>
    <lineage>
        <taxon>Eukaryota</taxon>
        <taxon>Metazoa</taxon>
        <taxon>Ecdysozoa</taxon>
        <taxon>Arthropoda</taxon>
        <taxon>Crustacea</taxon>
        <taxon>Multicrustacea</taxon>
        <taxon>Malacostraca</taxon>
        <taxon>Eumalacostraca</taxon>
        <taxon>Peracarida</taxon>
        <taxon>Isopoda</taxon>
        <taxon>Oniscidea</taxon>
        <taxon>Crinocheta</taxon>
        <taxon>Armadillidiidae</taxon>
        <taxon>Armadillidium</taxon>
    </lineage>
</organism>